<evidence type="ECO:0000313" key="1">
    <source>
        <dbReference type="EMBL" id="CCQ43377.1"/>
    </source>
</evidence>
<sequence>MLNIFILQYPLKAKKKKCIYITVFLYESPYLYDTSTVFCA</sequence>
<proteinExistence type="predicted"/>
<protein>
    <submittedName>
        <fullName evidence="1">Alternative protein SERINC3</fullName>
    </submittedName>
</protein>
<dbReference type="EMBL" id="HF583880">
    <property type="protein sequence ID" value="CCQ43377.1"/>
    <property type="molecule type" value="Genomic_DNA"/>
</dbReference>
<reference evidence="1" key="1">
    <citation type="journal article" date="2013" name="PLoS ONE">
        <title>Direct detection of alternative open reading frames translation products in human significantly expands the proteome.</title>
        <authorList>
            <person name="Vanderperre B."/>
            <person name="Lucier J.-F."/>
            <person name="Motard J."/>
            <person name="Tremblay G."/>
            <person name="Vanderperre S."/>
            <person name="Wisztorski M."/>
            <person name="Salzet M."/>
            <person name="Boisvert F.-M."/>
            <person name="Roucou X."/>
        </authorList>
    </citation>
    <scope>NUCLEOTIDE SEQUENCE</scope>
</reference>
<gene>
    <name evidence="1" type="primary">SERINC3</name>
</gene>
<organism evidence="1">
    <name type="scientific">Homo sapiens</name>
    <name type="common">Human</name>
    <dbReference type="NCBI Taxonomy" id="9606"/>
    <lineage>
        <taxon>Eukaryota</taxon>
        <taxon>Metazoa</taxon>
        <taxon>Chordata</taxon>
        <taxon>Craniata</taxon>
        <taxon>Vertebrata</taxon>
        <taxon>Euteleostomi</taxon>
        <taxon>Mammalia</taxon>
        <taxon>Eutheria</taxon>
        <taxon>Euarchontoglires</taxon>
        <taxon>Primates</taxon>
        <taxon>Haplorrhini</taxon>
        <taxon>Catarrhini</taxon>
        <taxon>Hominidae</taxon>
        <taxon>Homo</taxon>
    </lineage>
</organism>
<name>L8ECD5_HUMAN</name>
<dbReference type="AlphaFoldDB" id="L8ECD5"/>
<dbReference type="OrthoDB" id="5963193at2759"/>
<dbReference type="ChiTaRS" id="SERINC3">
    <property type="organism name" value="human"/>
</dbReference>
<accession>L8ECD5</accession>